<feature type="repeat" description="WD" evidence="3">
    <location>
        <begin position="1430"/>
        <end position="1471"/>
    </location>
</feature>
<proteinExistence type="predicted"/>
<dbReference type="InterPro" id="IPR001680">
    <property type="entry name" value="WD40_rpt"/>
</dbReference>
<feature type="repeat" description="WD" evidence="3">
    <location>
        <begin position="1084"/>
        <end position="1125"/>
    </location>
</feature>
<dbReference type="Pfam" id="PF00400">
    <property type="entry name" value="WD40"/>
    <property type="match status" value="13"/>
</dbReference>
<dbReference type="InterPro" id="IPR015943">
    <property type="entry name" value="WD40/YVTN_repeat-like_dom_sf"/>
</dbReference>
<feature type="repeat" description="WD" evidence="3">
    <location>
        <begin position="1127"/>
        <end position="1168"/>
    </location>
</feature>
<keyword evidence="2" id="KW-0677">Repeat</keyword>
<feature type="repeat" description="WD" evidence="3">
    <location>
        <begin position="957"/>
        <end position="998"/>
    </location>
</feature>
<protein>
    <submittedName>
        <fullName evidence="5">WD40 repeat-like protein</fullName>
    </submittedName>
</protein>
<dbReference type="InterPro" id="IPR027417">
    <property type="entry name" value="P-loop_NTPase"/>
</dbReference>
<dbReference type="GO" id="GO:0030621">
    <property type="term" value="F:U4 snRNA binding"/>
    <property type="evidence" value="ECO:0007669"/>
    <property type="project" value="TreeGrafter"/>
</dbReference>
<evidence type="ECO:0000256" key="1">
    <source>
        <dbReference type="ARBA" id="ARBA00022574"/>
    </source>
</evidence>
<evidence type="ECO:0000313" key="5">
    <source>
        <dbReference type="EMBL" id="KAK7062432.1"/>
    </source>
</evidence>
<dbReference type="SUPFAM" id="SSF50978">
    <property type="entry name" value="WD40 repeat-like"/>
    <property type="match status" value="3"/>
</dbReference>
<dbReference type="PRINTS" id="PR00320">
    <property type="entry name" value="GPROTEINBRPT"/>
</dbReference>
<feature type="repeat" description="WD" evidence="3">
    <location>
        <begin position="1000"/>
        <end position="1041"/>
    </location>
</feature>
<dbReference type="PANTHER" id="PTHR19846">
    <property type="entry name" value="WD40 REPEAT PROTEIN"/>
    <property type="match status" value="1"/>
</dbReference>
<name>A0AAW0EFW5_9AGAR</name>
<dbReference type="Gene3D" id="3.40.50.300">
    <property type="entry name" value="P-loop containing nucleotide triphosphate hydrolases"/>
    <property type="match status" value="1"/>
</dbReference>
<gene>
    <name evidence="5" type="ORF">R3P38DRAFT_2678982</name>
</gene>
<dbReference type="PROSITE" id="PS50837">
    <property type="entry name" value="NACHT"/>
    <property type="match status" value="1"/>
</dbReference>
<dbReference type="InterPro" id="IPR007111">
    <property type="entry name" value="NACHT_NTPase"/>
</dbReference>
<feature type="repeat" description="WD" evidence="3">
    <location>
        <begin position="1473"/>
        <end position="1507"/>
    </location>
</feature>
<dbReference type="EMBL" id="JAWWNJ010000002">
    <property type="protein sequence ID" value="KAK7062432.1"/>
    <property type="molecule type" value="Genomic_DNA"/>
</dbReference>
<dbReference type="Pfam" id="PF24883">
    <property type="entry name" value="NPHP3_N"/>
    <property type="match status" value="1"/>
</dbReference>
<evidence type="ECO:0000259" key="4">
    <source>
        <dbReference type="PROSITE" id="PS50837"/>
    </source>
</evidence>
<dbReference type="PROSITE" id="PS50082">
    <property type="entry name" value="WD_REPEATS_2"/>
    <property type="match status" value="13"/>
</dbReference>
<dbReference type="PANTHER" id="PTHR19846:SF0">
    <property type="entry name" value="PRE-MRNA PROCESSING FACTOR 4"/>
    <property type="match status" value="1"/>
</dbReference>
<feature type="repeat" description="WD" evidence="3">
    <location>
        <begin position="1259"/>
        <end position="1291"/>
    </location>
</feature>
<dbReference type="InterPro" id="IPR036322">
    <property type="entry name" value="WD40_repeat_dom_sf"/>
</dbReference>
<reference evidence="5 6" key="1">
    <citation type="journal article" date="2024" name="J Genomics">
        <title>Draft genome sequencing and assembly of Favolaschia claudopus CIRM-BRFM 2984 isolated from oak limbs.</title>
        <authorList>
            <person name="Navarro D."/>
            <person name="Drula E."/>
            <person name="Chaduli D."/>
            <person name="Cazenave R."/>
            <person name="Ahrendt S."/>
            <person name="Wang J."/>
            <person name="Lipzen A."/>
            <person name="Daum C."/>
            <person name="Barry K."/>
            <person name="Grigoriev I.V."/>
            <person name="Favel A."/>
            <person name="Rosso M.N."/>
            <person name="Martin F."/>
        </authorList>
    </citation>
    <scope>NUCLEOTIDE SEQUENCE [LARGE SCALE GENOMIC DNA]</scope>
    <source>
        <strain evidence="5 6">CIRM-BRFM 2984</strain>
    </source>
</reference>
<dbReference type="GO" id="GO:0046540">
    <property type="term" value="C:U4/U6 x U5 tri-snRNP complex"/>
    <property type="evidence" value="ECO:0007669"/>
    <property type="project" value="TreeGrafter"/>
</dbReference>
<keyword evidence="1 3" id="KW-0853">WD repeat</keyword>
<dbReference type="SUPFAM" id="SSF52540">
    <property type="entry name" value="P-loop containing nucleoside triphosphate hydrolases"/>
    <property type="match status" value="1"/>
</dbReference>
<dbReference type="InterPro" id="IPR020472">
    <property type="entry name" value="WD40_PAC1"/>
</dbReference>
<feature type="repeat" description="WD" evidence="3">
    <location>
        <begin position="1216"/>
        <end position="1257"/>
    </location>
</feature>
<sequence>MSSSIYTLLVRSVDAPRVHQWKHPWLHFKTPKLCIAIFLDGVLVDRTPAKRSLSPKWDYLSNIPSEKILPTSLFSLQLFQHSRLSCKNICLSVSDITVEALSEACLCRPGKTANTVNLELRDSNGTPAGTLTVELSMDNQAAVTALEQVQDLIRDHNTELLTASAPISSDFEVALGAITEKLELIVHLGDTIAMIHPYANMAWKVLSAVYKAHKKQQDINGKLCSLVQTMLHVYSFVEDINSLDKIKAVEEKALAIVRQTVECALFIQEYTQNGFCDQVLRSISNWDDVEQTINNLSGKLIELKGYLDGSLTVQALFLSATVLQTLHDLVREEALRKLSPVDMNASSRSLCLAGTRCQITDDIAEWLTVRQSDDIPKWLAFCPDHGARNILWFTGVAGSGKSTIATTLSESFRQVHRLGAFLFFDRNDSTKSDPDGVIRTMAYLLALSNPHIATEISRVIVRDPAIVNAPINTQFSKLLLEPLCLVEPLIPGPIIIILDALDECGSRQSRCALLSIISSEFPRLPHFVRILITSRPEADLMDHFHNHISRMNLDLETSADDVQLFIHHEIAQIGSRKGLGSTWVKQNDISALVKLANGLFIWASTALKFIDGFQPKEKIKTLISGKPTYLNDLYDVALQNAYLLHDESFTRAAHPVLTCLVLAKIPMDAETLDALLGFGTQRADTAEVLKHLGCVVQWGPDNHACILHASFADYITAIHPSKQPWAVNPAIGHCSLAVQCLHVLTNQLRFNMCSFTDSHVLNDDVPDLFNRATIAMKSPLVYASCFWFDHMREAGFDPELLAMLKIFLQTKFLFWLEALSLLDRASGALPALRIALNYVKGRDDDLQRLIEDLINFVAAFGPVIAQSAPHIYLSALPFAPSSSRVGRIWNPCFPDTVKFESPMGINWPRLQTILYGHQDDVTSVDFSLDGDRIASASKDGTIRIWDAHTAELVTGPIDENVQCVNSIQFSPDGTKIISGTDISLIQIWDAQSGTLVVEFQDDHIESVRSVCFSPNGKQVVSGSANKTICLWELATCRLVRKLKLTDEIQSVNFSSNGKEILVVLKDGGASMWHPTRNTLSTLNYIQHHGSVLSAQISPDSTLVASGAEDGTICVWSLSSGSLIAGPFQKHTQGVTSLDFAPNGKHIASGSNDGAVCVWDIASSNLIAGPFDVHTDRVRCVHFSPDGSRVASGANDNTVRIWNIQTDVYHPPPYNPAQGHKNWVQSIDFSPDGLQIVSGSKDGGVRLWESRTSTFQAGPFNGHTDGVTSVHFSPDGSHIASGSSDGTLCVWNTSGELKCGPLKGHTDHVNSVHFAPDGLRIVSGSDDCTICIWSIHQGKLAAGPFRGHIEGVTCVDFSPDGTQIVSGSRDRTIRIWDSQTGALIAGPWEGHEKLISTIQFFPNGKQVVSGSADNALRVWDVESGGLIAGPLQGHTDCIRCLHVSFDGRKIVSGSDDRSIRVWSAETGSLIAGPIYGHTLQVSWVHFSRDGKQITSGSLDATMRVFQLDFSPDQENPLGDYPQYDTHDGWIQSSTGKRLLWVPIWLREGLYLPHNTLITRARGVTKLELANFVHGTEWQKCIDPEFLKTVNNSDKQIQDNDS</sequence>
<accession>A0AAW0EFW5</accession>
<dbReference type="InterPro" id="IPR056884">
    <property type="entry name" value="NPHP3-like_N"/>
</dbReference>
<dbReference type="PROSITE" id="PS50294">
    <property type="entry name" value="WD_REPEATS_REGION"/>
    <property type="match status" value="12"/>
</dbReference>
<evidence type="ECO:0000256" key="3">
    <source>
        <dbReference type="PROSITE-ProRule" id="PRU00221"/>
    </source>
</evidence>
<feature type="repeat" description="WD" evidence="3">
    <location>
        <begin position="914"/>
        <end position="955"/>
    </location>
</feature>
<comment type="caution">
    <text evidence="5">The sequence shown here is derived from an EMBL/GenBank/DDBJ whole genome shotgun (WGS) entry which is preliminary data.</text>
</comment>
<dbReference type="PROSITE" id="PS00678">
    <property type="entry name" value="WD_REPEATS_1"/>
    <property type="match status" value="6"/>
</dbReference>
<feature type="repeat" description="WD" evidence="3">
    <location>
        <begin position="1301"/>
        <end position="1342"/>
    </location>
</feature>
<dbReference type="GO" id="GO:0000398">
    <property type="term" value="P:mRNA splicing, via spliceosome"/>
    <property type="evidence" value="ECO:0007669"/>
    <property type="project" value="TreeGrafter"/>
</dbReference>
<feature type="repeat" description="WD" evidence="3">
    <location>
        <begin position="1170"/>
        <end position="1205"/>
    </location>
</feature>
<dbReference type="CDD" id="cd00200">
    <property type="entry name" value="WD40"/>
    <property type="match status" value="2"/>
</dbReference>
<evidence type="ECO:0000313" key="6">
    <source>
        <dbReference type="Proteomes" id="UP001362999"/>
    </source>
</evidence>
<feature type="repeat" description="WD" evidence="3">
    <location>
        <begin position="1387"/>
        <end position="1428"/>
    </location>
</feature>
<keyword evidence="6" id="KW-1185">Reference proteome</keyword>
<evidence type="ECO:0000256" key="2">
    <source>
        <dbReference type="ARBA" id="ARBA00022737"/>
    </source>
</evidence>
<dbReference type="SMART" id="SM00320">
    <property type="entry name" value="WD40"/>
    <property type="match status" value="14"/>
</dbReference>
<dbReference type="GO" id="GO:0017070">
    <property type="term" value="F:U6 snRNA binding"/>
    <property type="evidence" value="ECO:0007669"/>
    <property type="project" value="TreeGrafter"/>
</dbReference>
<dbReference type="InterPro" id="IPR019775">
    <property type="entry name" value="WD40_repeat_CS"/>
</dbReference>
<feature type="repeat" description="WD" evidence="3">
    <location>
        <begin position="1344"/>
        <end position="1385"/>
    </location>
</feature>
<dbReference type="Gene3D" id="2.130.10.10">
    <property type="entry name" value="YVTN repeat-like/Quinoprotein amine dehydrogenase"/>
    <property type="match status" value="6"/>
</dbReference>
<dbReference type="Proteomes" id="UP001362999">
    <property type="component" value="Unassembled WGS sequence"/>
</dbReference>
<organism evidence="5 6">
    <name type="scientific">Favolaschia claudopus</name>
    <dbReference type="NCBI Taxonomy" id="2862362"/>
    <lineage>
        <taxon>Eukaryota</taxon>
        <taxon>Fungi</taxon>
        <taxon>Dikarya</taxon>
        <taxon>Basidiomycota</taxon>
        <taxon>Agaricomycotina</taxon>
        <taxon>Agaricomycetes</taxon>
        <taxon>Agaricomycetidae</taxon>
        <taxon>Agaricales</taxon>
        <taxon>Marasmiineae</taxon>
        <taxon>Mycenaceae</taxon>
        <taxon>Favolaschia</taxon>
    </lineage>
</organism>
<feature type="domain" description="NACHT" evidence="4">
    <location>
        <begin position="389"/>
        <end position="540"/>
    </location>
</feature>